<evidence type="ECO:0000313" key="9">
    <source>
        <dbReference type="Proteomes" id="UP000004994"/>
    </source>
</evidence>
<dbReference type="Gramene" id="Solyc05g026007.1.1">
    <property type="protein sequence ID" value="Solyc05g026007.1.1"/>
    <property type="gene ID" value="Solyc05g026007.1"/>
</dbReference>
<dbReference type="PANTHER" id="PTHR10509:SF82">
    <property type="entry name" value="CAFFEOYL-COA O-METHYLTRANSFERASE-LIKE"/>
    <property type="match status" value="1"/>
</dbReference>
<keyword evidence="9" id="KW-1185">Reference proteome</keyword>
<keyword evidence="5" id="KW-0949">S-adenosyl-L-methionine</keyword>
<dbReference type="Gene3D" id="3.40.50.150">
    <property type="entry name" value="Vaccinia Virus protein VP39"/>
    <property type="match status" value="2"/>
</dbReference>
<dbReference type="STRING" id="4081.A0A3Q7GKV1"/>
<evidence type="ECO:0000256" key="7">
    <source>
        <dbReference type="ARBA" id="ARBA00023453"/>
    </source>
</evidence>
<dbReference type="InterPro" id="IPR029063">
    <property type="entry name" value="SAM-dependent_MTases_sf"/>
</dbReference>
<dbReference type="EC" id="2.1.1.104" evidence="2"/>
<comment type="pathway">
    <text evidence="1">Aromatic compound metabolism; phenylpropanoid biosynthesis.</text>
</comment>
<keyword evidence="6" id="KW-0438">Lignin biosynthesis</keyword>
<dbReference type="GO" id="GO:0042409">
    <property type="term" value="F:caffeoyl-CoA O-methyltransferase activity"/>
    <property type="evidence" value="ECO:0007669"/>
    <property type="project" value="UniProtKB-EC"/>
</dbReference>
<dbReference type="OMA" id="WFPRSSH"/>
<proteinExistence type="inferred from homology"/>
<dbReference type="InParanoid" id="A0A3Q7GKV1"/>
<dbReference type="AlphaFoldDB" id="A0A3Q7GKV1"/>
<evidence type="ECO:0000256" key="6">
    <source>
        <dbReference type="ARBA" id="ARBA00022733"/>
    </source>
</evidence>
<dbReference type="Proteomes" id="UP000004994">
    <property type="component" value="Chromosome 5"/>
</dbReference>
<name>A0A3Q7GKV1_SOLLC</name>
<dbReference type="GO" id="GO:0008757">
    <property type="term" value="F:S-adenosylmethionine-dependent methyltransferase activity"/>
    <property type="evidence" value="ECO:0000318"/>
    <property type="project" value="GO_Central"/>
</dbReference>
<dbReference type="PANTHER" id="PTHR10509">
    <property type="entry name" value="O-METHYLTRANSFERASE-RELATED"/>
    <property type="match status" value="1"/>
</dbReference>
<organism evidence="8">
    <name type="scientific">Solanum lycopersicum</name>
    <name type="common">Tomato</name>
    <name type="synonym">Lycopersicon esculentum</name>
    <dbReference type="NCBI Taxonomy" id="4081"/>
    <lineage>
        <taxon>Eukaryota</taxon>
        <taxon>Viridiplantae</taxon>
        <taxon>Streptophyta</taxon>
        <taxon>Embryophyta</taxon>
        <taxon>Tracheophyta</taxon>
        <taxon>Spermatophyta</taxon>
        <taxon>Magnoliopsida</taxon>
        <taxon>eudicotyledons</taxon>
        <taxon>Gunneridae</taxon>
        <taxon>Pentapetalae</taxon>
        <taxon>asterids</taxon>
        <taxon>lamiids</taxon>
        <taxon>Solanales</taxon>
        <taxon>Solanaceae</taxon>
        <taxon>Solanoideae</taxon>
        <taxon>Solaneae</taxon>
        <taxon>Solanum</taxon>
        <taxon>Solanum subgen. Lycopersicon</taxon>
    </lineage>
</organism>
<evidence type="ECO:0000256" key="3">
    <source>
        <dbReference type="ARBA" id="ARBA00022603"/>
    </source>
</evidence>
<dbReference type="GO" id="GO:0032259">
    <property type="term" value="P:methylation"/>
    <property type="evidence" value="ECO:0007669"/>
    <property type="project" value="UniProtKB-KW"/>
</dbReference>
<protein>
    <recommendedName>
        <fullName evidence="2">caffeoyl-CoA O-methyltransferase</fullName>
        <ecNumber evidence="2">2.1.1.104</ecNumber>
    </recommendedName>
</protein>
<accession>A0A3Q7GKV1</accession>
<dbReference type="UniPathway" id="UPA00711"/>
<evidence type="ECO:0000256" key="5">
    <source>
        <dbReference type="ARBA" id="ARBA00022691"/>
    </source>
</evidence>
<reference evidence="8" key="2">
    <citation type="submission" date="2019-01" db="UniProtKB">
        <authorList>
            <consortium name="EnsemblPlants"/>
        </authorList>
    </citation>
    <scope>IDENTIFICATION</scope>
    <source>
        <strain evidence="8">cv. Heinz 1706</strain>
    </source>
</reference>
<dbReference type="SUPFAM" id="SSF53335">
    <property type="entry name" value="S-adenosyl-L-methionine-dependent methyltransferases"/>
    <property type="match status" value="1"/>
</dbReference>
<keyword evidence="3" id="KW-0489">Methyltransferase</keyword>
<evidence type="ECO:0000256" key="4">
    <source>
        <dbReference type="ARBA" id="ARBA00022679"/>
    </source>
</evidence>
<dbReference type="Pfam" id="PF01596">
    <property type="entry name" value="Methyltransf_3"/>
    <property type="match status" value="2"/>
</dbReference>
<dbReference type="InterPro" id="IPR050362">
    <property type="entry name" value="Cation-dep_OMT"/>
</dbReference>
<dbReference type="GO" id="GO:0009809">
    <property type="term" value="P:lignin biosynthetic process"/>
    <property type="evidence" value="ECO:0007669"/>
    <property type="project" value="UniProtKB-KW"/>
</dbReference>
<dbReference type="InterPro" id="IPR002935">
    <property type="entry name" value="SAM_O-MeTrfase"/>
</dbReference>
<evidence type="ECO:0000313" key="8">
    <source>
        <dbReference type="EnsemblPlants" id="Solyc05g026007.1.1"/>
    </source>
</evidence>
<evidence type="ECO:0000256" key="1">
    <source>
        <dbReference type="ARBA" id="ARBA00004928"/>
    </source>
</evidence>
<comment type="similarity">
    <text evidence="7">Belongs to the class I-like SAM-binding methyltransferase superfamily. Cation-dependent O-methyltransferase family.</text>
</comment>
<evidence type="ECO:0000256" key="2">
    <source>
        <dbReference type="ARBA" id="ARBA00012165"/>
    </source>
</evidence>
<keyword evidence="4" id="KW-0808">Transferase</keyword>
<dbReference type="EnsemblPlants" id="Solyc05g026007.1.1">
    <property type="protein sequence ID" value="Solyc05g026007.1.1"/>
    <property type="gene ID" value="Solyc05g026007.1"/>
</dbReference>
<reference evidence="8" key="1">
    <citation type="journal article" date="2012" name="Nature">
        <title>The tomato genome sequence provides insights into fleshy fruit evolution.</title>
        <authorList>
            <consortium name="Tomato Genome Consortium"/>
        </authorList>
    </citation>
    <scope>NUCLEOTIDE SEQUENCE [LARGE SCALE GENOMIC DNA]</scope>
    <source>
        <strain evidence="8">cv. Heinz 1706</strain>
    </source>
</reference>
<sequence>MEIAPKAGKVIALLLKLTNAKKTIEIGVFTGCSLHLIALTIPWQGHVEHDFVFSFIDAEQVSYQNINDRMFKLVKVGGILGYDYTLLFGKINMSEECVKETMKPNMHHIIQLNRF</sequence>